<organism evidence="1 2">
    <name type="scientific">Actinacidiphila oryziradicis</name>
    <dbReference type="NCBI Taxonomy" id="2571141"/>
    <lineage>
        <taxon>Bacteria</taxon>
        <taxon>Bacillati</taxon>
        <taxon>Actinomycetota</taxon>
        <taxon>Actinomycetes</taxon>
        <taxon>Kitasatosporales</taxon>
        <taxon>Streptomycetaceae</taxon>
        <taxon>Actinacidiphila</taxon>
    </lineage>
</organism>
<keyword evidence="2" id="KW-1185">Reference proteome</keyword>
<reference evidence="1 2" key="1">
    <citation type="submission" date="2019-04" db="EMBL/GenBank/DDBJ databases">
        <title>Streptomyces oryziradicis sp. nov., a novel actinomycete isolated from rhizosphere soil of rice (Oryza sativa L.).</title>
        <authorList>
            <person name="Li C."/>
        </authorList>
    </citation>
    <scope>NUCLEOTIDE SEQUENCE [LARGE SCALE GENOMIC DNA]</scope>
    <source>
        <strain evidence="1 2">NEAU-C40</strain>
    </source>
</reference>
<comment type="caution">
    <text evidence="1">The sequence shown here is derived from an EMBL/GenBank/DDBJ whole genome shotgun (WGS) entry which is preliminary data.</text>
</comment>
<evidence type="ECO:0000313" key="1">
    <source>
        <dbReference type="EMBL" id="TKA01225.1"/>
    </source>
</evidence>
<accession>A0A4U0SLN8</accession>
<name>A0A4U0SLN8_9ACTN</name>
<evidence type="ECO:0000313" key="2">
    <source>
        <dbReference type="Proteomes" id="UP000305778"/>
    </source>
</evidence>
<sequence>MPAADDAAAEHLEQRLDALSEWLDGLADVDPARALAAAAADLDVGGEDAALTLAAWTLWSRAENFAAVGDEDLLS</sequence>
<dbReference type="EMBL" id="SUMC01000074">
    <property type="protein sequence ID" value="TKA01225.1"/>
    <property type="molecule type" value="Genomic_DNA"/>
</dbReference>
<protein>
    <submittedName>
        <fullName evidence="1">Uncharacterized protein</fullName>
    </submittedName>
</protein>
<dbReference type="RefSeq" id="WP_136729200.1">
    <property type="nucleotide sequence ID" value="NZ_SUMC01000074.1"/>
</dbReference>
<gene>
    <name evidence="1" type="ORF">FCI23_40940</name>
</gene>
<dbReference type="AlphaFoldDB" id="A0A4U0SLN8"/>
<proteinExistence type="predicted"/>
<dbReference type="Proteomes" id="UP000305778">
    <property type="component" value="Unassembled WGS sequence"/>
</dbReference>